<dbReference type="AlphaFoldDB" id="A0A1S9ZVX0"/>
<sequence>MKHQIIGLCPNSDHDVDFERKTADVYLQYAQGGDDPPNILVRAHFTHDTYWHGGMDYHTTEVQEFSFFEVTGYTVIEMFDGDEYVSPAGHEFVGVEAIINEYLNEQDFSMFAAERKKRA</sequence>
<dbReference type="EMBL" id="MUXU01000065">
    <property type="protein sequence ID" value="OOR87676.1"/>
    <property type="molecule type" value="Genomic_DNA"/>
</dbReference>
<evidence type="ECO:0000313" key="1">
    <source>
        <dbReference type="EMBL" id="OOR87676.1"/>
    </source>
</evidence>
<dbReference type="Proteomes" id="UP000255279">
    <property type="component" value="Unassembled WGS sequence"/>
</dbReference>
<keyword evidence="3" id="KW-1185">Reference proteome</keyword>
<evidence type="ECO:0000313" key="3">
    <source>
        <dbReference type="Proteomes" id="UP000190435"/>
    </source>
</evidence>
<organism evidence="1 3">
    <name type="scientific">Moraxella caviae</name>
    <dbReference type="NCBI Taxonomy" id="34060"/>
    <lineage>
        <taxon>Bacteria</taxon>
        <taxon>Pseudomonadati</taxon>
        <taxon>Pseudomonadota</taxon>
        <taxon>Gammaproteobacteria</taxon>
        <taxon>Moraxellales</taxon>
        <taxon>Moraxellaceae</taxon>
        <taxon>Moraxella</taxon>
    </lineage>
</organism>
<evidence type="ECO:0000313" key="2">
    <source>
        <dbReference type="EMBL" id="STZ14484.1"/>
    </source>
</evidence>
<gene>
    <name evidence="1" type="ORF">B0181_09935</name>
    <name evidence="2" type="ORF">NCTC10293_02078</name>
</gene>
<protein>
    <submittedName>
        <fullName evidence="1">Uncharacterized protein</fullName>
    </submittedName>
</protein>
<dbReference type="EMBL" id="UGQE01000004">
    <property type="protein sequence ID" value="STZ14484.1"/>
    <property type="molecule type" value="Genomic_DNA"/>
</dbReference>
<reference evidence="2 4" key="2">
    <citation type="submission" date="2018-06" db="EMBL/GenBank/DDBJ databases">
        <authorList>
            <consortium name="Pathogen Informatics"/>
            <person name="Doyle S."/>
        </authorList>
    </citation>
    <scope>NUCLEOTIDE SEQUENCE [LARGE SCALE GENOMIC DNA]</scope>
    <source>
        <strain evidence="2 4">NCTC10293</strain>
    </source>
</reference>
<reference evidence="1 3" key="1">
    <citation type="submission" date="2017-02" db="EMBL/GenBank/DDBJ databases">
        <title>Draft genome sequence of Moraxella caviae CCUG 355 type strain.</title>
        <authorList>
            <person name="Engstrom-Jakobsson H."/>
            <person name="Salva-Serra F."/>
            <person name="Thorell K."/>
            <person name="Gonzales-Siles L."/>
            <person name="Karlsson R."/>
            <person name="Boulund F."/>
            <person name="Engstrand L."/>
            <person name="Moore E."/>
        </authorList>
    </citation>
    <scope>NUCLEOTIDE SEQUENCE [LARGE SCALE GENOMIC DNA]</scope>
    <source>
        <strain evidence="1 3">CCUG 355</strain>
    </source>
</reference>
<evidence type="ECO:0000313" key="4">
    <source>
        <dbReference type="Proteomes" id="UP000255279"/>
    </source>
</evidence>
<proteinExistence type="predicted"/>
<dbReference type="RefSeq" id="WP_078277340.1">
    <property type="nucleotide sequence ID" value="NZ_MUXU01000065.1"/>
</dbReference>
<dbReference type="Proteomes" id="UP000190435">
    <property type="component" value="Unassembled WGS sequence"/>
</dbReference>
<accession>A0A1S9ZVX0</accession>
<name>A0A1S9ZVX0_9GAMM</name>